<evidence type="ECO:0000313" key="2">
    <source>
        <dbReference type="Ensembl" id="ENSSPUP00000001091.1"/>
    </source>
</evidence>
<accession>A0A8D0G5R6</accession>
<organism evidence="2 3">
    <name type="scientific">Sphenodon punctatus</name>
    <name type="common">Tuatara</name>
    <name type="synonym">Hatteria punctata</name>
    <dbReference type="NCBI Taxonomy" id="8508"/>
    <lineage>
        <taxon>Eukaryota</taxon>
        <taxon>Metazoa</taxon>
        <taxon>Chordata</taxon>
        <taxon>Craniata</taxon>
        <taxon>Vertebrata</taxon>
        <taxon>Euteleostomi</taxon>
        <taxon>Lepidosauria</taxon>
        <taxon>Sphenodontia</taxon>
        <taxon>Sphenodontidae</taxon>
        <taxon>Sphenodon</taxon>
    </lineage>
</organism>
<proteinExistence type="predicted"/>
<evidence type="ECO:0000313" key="3">
    <source>
        <dbReference type="Proteomes" id="UP000694392"/>
    </source>
</evidence>
<dbReference type="GO" id="GO:0008286">
    <property type="term" value="P:insulin receptor signaling pathway"/>
    <property type="evidence" value="ECO:0007669"/>
    <property type="project" value="TreeGrafter"/>
</dbReference>
<feature type="coiled-coil region" evidence="1">
    <location>
        <begin position="26"/>
        <end position="53"/>
    </location>
</feature>
<dbReference type="InterPro" id="IPR049885">
    <property type="entry name" value="MTCL1-3"/>
</dbReference>
<dbReference type="Ensembl" id="ENSSPUT00000001148.1">
    <property type="protein sequence ID" value="ENSSPUP00000001091.1"/>
    <property type="gene ID" value="ENSSPUG00000000868.1"/>
</dbReference>
<dbReference type="Proteomes" id="UP000694392">
    <property type="component" value="Unplaced"/>
</dbReference>
<dbReference type="AlphaFoldDB" id="A0A8D0G5R6"/>
<reference evidence="2" key="1">
    <citation type="submission" date="2025-08" db="UniProtKB">
        <authorList>
            <consortium name="Ensembl"/>
        </authorList>
    </citation>
    <scope>IDENTIFICATION</scope>
</reference>
<reference evidence="2" key="2">
    <citation type="submission" date="2025-09" db="UniProtKB">
        <authorList>
            <consortium name="Ensembl"/>
        </authorList>
    </citation>
    <scope>IDENTIFICATION</scope>
</reference>
<dbReference type="GO" id="GO:0005615">
    <property type="term" value="C:extracellular space"/>
    <property type="evidence" value="ECO:0007669"/>
    <property type="project" value="TreeGrafter"/>
</dbReference>
<name>A0A8D0G5R6_SPHPU</name>
<dbReference type="PANTHER" id="PTHR15742:SF1">
    <property type="entry name" value="PROTEIN SOGA1"/>
    <property type="match status" value="1"/>
</dbReference>
<evidence type="ECO:0000256" key="1">
    <source>
        <dbReference type="SAM" id="Coils"/>
    </source>
</evidence>
<dbReference type="PANTHER" id="PTHR15742">
    <property type="entry name" value="GIRDIN"/>
    <property type="match status" value="1"/>
</dbReference>
<keyword evidence="1" id="KW-0175">Coiled coil</keyword>
<sequence>MASSRLHLSTSLAFSDLTEELLDLGHEGWVRELEELRSENDYLKDEIEELRAEML</sequence>
<protein>
    <submittedName>
        <fullName evidence="2">Uncharacterized protein</fullName>
    </submittedName>
</protein>
<keyword evidence="3" id="KW-1185">Reference proteome</keyword>